<dbReference type="Proteomes" id="UP000663868">
    <property type="component" value="Unassembled WGS sequence"/>
</dbReference>
<evidence type="ECO:0000313" key="2">
    <source>
        <dbReference type="Proteomes" id="UP000663868"/>
    </source>
</evidence>
<organism evidence="1 2">
    <name type="scientific">Adineta steineri</name>
    <dbReference type="NCBI Taxonomy" id="433720"/>
    <lineage>
        <taxon>Eukaryota</taxon>
        <taxon>Metazoa</taxon>
        <taxon>Spiralia</taxon>
        <taxon>Gnathifera</taxon>
        <taxon>Rotifera</taxon>
        <taxon>Eurotatoria</taxon>
        <taxon>Bdelloidea</taxon>
        <taxon>Adinetida</taxon>
        <taxon>Adinetidae</taxon>
        <taxon>Adineta</taxon>
    </lineage>
</organism>
<accession>A0A820PL32</accession>
<dbReference type="EMBL" id="CAJOBB010024973">
    <property type="protein sequence ID" value="CAF4404804.1"/>
    <property type="molecule type" value="Genomic_DNA"/>
</dbReference>
<comment type="caution">
    <text evidence="1">The sequence shown here is derived from an EMBL/GenBank/DDBJ whole genome shotgun (WGS) entry which is preliminary data.</text>
</comment>
<name>A0A820PL32_9BILA</name>
<sequence>ILAQLDCLVSFATASVNGNYIRPKLITEQQKINLIDSRHPCVEKQDNINFISNTVE</sequence>
<protein>
    <submittedName>
        <fullName evidence="1">Uncharacterized protein</fullName>
    </submittedName>
</protein>
<proteinExistence type="predicted"/>
<gene>
    <name evidence="1" type="ORF">KXQ929_LOCUS51232</name>
</gene>
<evidence type="ECO:0000313" key="1">
    <source>
        <dbReference type="EMBL" id="CAF4404804.1"/>
    </source>
</evidence>
<reference evidence="1" key="1">
    <citation type="submission" date="2021-02" db="EMBL/GenBank/DDBJ databases">
        <authorList>
            <person name="Nowell W R."/>
        </authorList>
    </citation>
    <scope>NUCLEOTIDE SEQUENCE</scope>
</reference>
<feature type="non-terminal residue" evidence="1">
    <location>
        <position position="1"/>
    </location>
</feature>
<feature type="non-terminal residue" evidence="1">
    <location>
        <position position="56"/>
    </location>
</feature>
<dbReference type="AlphaFoldDB" id="A0A820PL32"/>